<accession>A0A6J4QN59</accession>
<gene>
    <name evidence="2" type="ORF">AVDCRST_MAG66-4664</name>
</gene>
<dbReference type="AlphaFoldDB" id="A0A6J4QN59"/>
<name>A0A6J4QN59_9PSEU</name>
<reference evidence="2" key="1">
    <citation type="submission" date="2020-02" db="EMBL/GenBank/DDBJ databases">
        <authorList>
            <person name="Meier V. D."/>
        </authorList>
    </citation>
    <scope>NUCLEOTIDE SEQUENCE</scope>
    <source>
        <strain evidence="2">AVDCRST_MAG66</strain>
    </source>
</reference>
<feature type="region of interest" description="Disordered" evidence="1">
    <location>
        <begin position="82"/>
        <end position="105"/>
    </location>
</feature>
<feature type="non-terminal residue" evidence="2">
    <location>
        <position position="1"/>
    </location>
</feature>
<feature type="compositionally biased region" description="Basic residues" evidence="1">
    <location>
        <begin position="156"/>
        <end position="165"/>
    </location>
</feature>
<feature type="compositionally biased region" description="Basic residues" evidence="1">
    <location>
        <begin position="259"/>
        <end position="274"/>
    </location>
</feature>
<feature type="region of interest" description="Disordered" evidence="1">
    <location>
        <begin position="120"/>
        <end position="307"/>
    </location>
</feature>
<feature type="region of interest" description="Disordered" evidence="1">
    <location>
        <begin position="1"/>
        <end position="53"/>
    </location>
</feature>
<proteinExistence type="predicted"/>
<evidence type="ECO:0000256" key="1">
    <source>
        <dbReference type="SAM" id="MobiDB-lite"/>
    </source>
</evidence>
<sequence length="307" mass="32321">GAGGQAGGAAALSADGAQARRAGCAGPSVRSRRGRSHAACATSGARTADAPRPGVAVRAVDVRHGRGARCDLAGPVGRRTPLGGLLRGGVGLRRPARPAPAGGARRLAGLARLPGAVEHRAAGDLRPVPPDPLRGQPGRDAAGWRRSAAGRDPRDQRRHRTGVRRGRGDERAPGRGPGEQPARPVRLRLGTGADRLGRRGRVPAGGRGCRRCREQRVGGPGRHRRVPVRHRGGRVRPDLVRGGHVQPRLGAGGPDHRAARARTPGRARPRRRPRRGDGRDGRRGRARSGRPPGAGDRGLRDVRHRRL</sequence>
<feature type="non-terminal residue" evidence="2">
    <location>
        <position position="307"/>
    </location>
</feature>
<evidence type="ECO:0000313" key="2">
    <source>
        <dbReference type="EMBL" id="CAA9448593.1"/>
    </source>
</evidence>
<organism evidence="2">
    <name type="scientific">uncultured Pseudonocardia sp</name>
    <dbReference type="NCBI Taxonomy" id="211455"/>
    <lineage>
        <taxon>Bacteria</taxon>
        <taxon>Bacillati</taxon>
        <taxon>Actinomycetota</taxon>
        <taxon>Actinomycetes</taxon>
        <taxon>Pseudonocardiales</taxon>
        <taxon>Pseudonocardiaceae</taxon>
        <taxon>Pseudonocardia</taxon>
        <taxon>environmental samples</taxon>
    </lineage>
</organism>
<dbReference type="EMBL" id="CADCUS010000626">
    <property type="protein sequence ID" value="CAA9448593.1"/>
    <property type="molecule type" value="Genomic_DNA"/>
</dbReference>
<protein>
    <submittedName>
        <fullName evidence="2">Uncharacterized protein</fullName>
    </submittedName>
</protein>
<feature type="compositionally biased region" description="Low complexity" evidence="1">
    <location>
        <begin position="8"/>
        <end position="22"/>
    </location>
</feature>
<feature type="compositionally biased region" description="Basic residues" evidence="1">
    <location>
        <begin position="221"/>
        <end position="234"/>
    </location>
</feature>